<dbReference type="EMBL" id="PZKF01000007">
    <property type="protein sequence ID" value="PTE18404.1"/>
    <property type="molecule type" value="Genomic_DNA"/>
</dbReference>
<reference evidence="1 2" key="1">
    <citation type="submission" date="2018-03" db="EMBL/GenBank/DDBJ databases">
        <title>Rhodobacter veldkampii.</title>
        <authorList>
            <person name="Meyer T.E."/>
            <person name="Miller S."/>
            <person name="Lodha T."/>
            <person name="Gandham S."/>
            <person name="Chintalapati S."/>
            <person name="Chintalapati V.R."/>
        </authorList>
    </citation>
    <scope>NUCLEOTIDE SEQUENCE [LARGE SCALE GENOMIC DNA]</scope>
    <source>
        <strain evidence="1 2">DSM 11550</strain>
    </source>
</reference>
<accession>A0A2T4JKJ3</accession>
<gene>
    <name evidence="1" type="ORF">C5F46_04410</name>
</gene>
<keyword evidence="2" id="KW-1185">Reference proteome</keyword>
<organism evidence="1 2">
    <name type="scientific">Phaeovulum veldkampii DSM 11550</name>
    <dbReference type="NCBI Taxonomy" id="1185920"/>
    <lineage>
        <taxon>Bacteria</taxon>
        <taxon>Pseudomonadati</taxon>
        <taxon>Pseudomonadota</taxon>
        <taxon>Alphaproteobacteria</taxon>
        <taxon>Rhodobacterales</taxon>
        <taxon>Paracoccaceae</taxon>
        <taxon>Phaeovulum</taxon>
    </lineage>
</organism>
<dbReference type="InterPro" id="IPR029044">
    <property type="entry name" value="Nucleotide-diphossugar_trans"/>
</dbReference>
<dbReference type="AlphaFoldDB" id="A0A2T4JKJ3"/>
<comment type="caution">
    <text evidence="1">The sequence shown here is derived from an EMBL/GenBank/DDBJ whole genome shotgun (WGS) entry which is preliminary data.</text>
</comment>
<evidence type="ECO:0000313" key="2">
    <source>
        <dbReference type="Proteomes" id="UP000241899"/>
    </source>
</evidence>
<proteinExistence type="predicted"/>
<dbReference type="RefSeq" id="WP_107324151.1">
    <property type="nucleotide sequence ID" value="NZ_NHSP01000065.1"/>
</dbReference>
<dbReference type="Proteomes" id="UP000241899">
    <property type="component" value="Unassembled WGS sequence"/>
</dbReference>
<dbReference type="OrthoDB" id="564871at2"/>
<evidence type="ECO:0000313" key="1">
    <source>
        <dbReference type="EMBL" id="PTE18404.1"/>
    </source>
</evidence>
<dbReference type="SUPFAM" id="SSF53448">
    <property type="entry name" value="Nucleotide-diphospho-sugar transferases"/>
    <property type="match status" value="1"/>
</dbReference>
<name>A0A2T4JKJ3_9RHOB</name>
<sequence>MDDARVILSMKWGTPYPAVYVNVLHRACRDHMTGDFRFVCLTDDPKGLDAGIEAFPIPDIGCTPAHYQRGAWPKISVFTDPLHGLAGRALFIDLDVVIVDSIDPFFDLKGPLFGVGEGPGWRHGQVPTAPTLNTSVFGFTLGSQTDISNAFSADPNAASAQYGNEQQFVEGAARHWAPWPDPWVVSYKRHIRRKSLLAPILGPHPVPAGTRIVAFHGRPKPMEVARSGFGRGYGWIRDYWQKYARD</sequence>
<dbReference type="Gene3D" id="3.90.550.10">
    <property type="entry name" value="Spore Coat Polysaccharide Biosynthesis Protein SpsA, Chain A"/>
    <property type="match status" value="1"/>
</dbReference>
<evidence type="ECO:0008006" key="3">
    <source>
        <dbReference type="Google" id="ProtNLM"/>
    </source>
</evidence>
<protein>
    <recommendedName>
        <fullName evidence="3">Glycosyltransferase</fullName>
    </recommendedName>
</protein>